<feature type="region of interest" description="Disordered" evidence="1">
    <location>
        <begin position="1"/>
        <end position="46"/>
    </location>
</feature>
<dbReference type="InParanoid" id="A0A0C3JSD6"/>
<accession>A0A0C3JSD6</accession>
<reference evidence="3" key="2">
    <citation type="submission" date="2015-01" db="EMBL/GenBank/DDBJ databases">
        <title>Evolutionary Origins and Diversification of the Mycorrhizal Mutualists.</title>
        <authorList>
            <consortium name="DOE Joint Genome Institute"/>
            <consortium name="Mycorrhizal Genomics Consortium"/>
            <person name="Kohler A."/>
            <person name="Kuo A."/>
            <person name="Nagy L.G."/>
            <person name="Floudas D."/>
            <person name="Copeland A."/>
            <person name="Barry K.W."/>
            <person name="Cichocki N."/>
            <person name="Veneault-Fourrey C."/>
            <person name="LaButti K."/>
            <person name="Lindquist E.A."/>
            <person name="Lipzen A."/>
            <person name="Lundell T."/>
            <person name="Morin E."/>
            <person name="Murat C."/>
            <person name="Riley R."/>
            <person name="Ohm R."/>
            <person name="Sun H."/>
            <person name="Tunlid A."/>
            <person name="Henrissat B."/>
            <person name="Grigoriev I.V."/>
            <person name="Hibbett D.S."/>
            <person name="Martin F."/>
        </authorList>
    </citation>
    <scope>NUCLEOTIDE SEQUENCE [LARGE SCALE GENOMIC DNA]</scope>
    <source>
        <strain evidence="3">Marx 270</strain>
    </source>
</reference>
<proteinExistence type="predicted"/>
<name>A0A0C3JSD6_PISTI</name>
<evidence type="ECO:0000313" key="2">
    <source>
        <dbReference type="EMBL" id="KIO12073.1"/>
    </source>
</evidence>
<gene>
    <name evidence="2" type="ORF">M404DRAFT_19897</name>
</gene>
<evidence type="ECO:0000313" key="3">
    <source>
        <dbReference type="Proteomes" id="UP000054217"/>
    </source>
</evidence>
<organism evidence="2 3">
    <name type="scientific">Pisolithus tinctorius Marx 270</name>
    <dbReference type="NCBI Taxonomy" id="870435"/>
    <lineage>
        <taxon>Eukaryota</taxon>
        <taxon>Fungi</taxon>
        <taxon>Dikarya</taxon>
        <taxon>Basidiomycota</taxon>
        <taxon>Agaricomycotina</taxon>
        <taxon>Agaricomycetes</taxon>
        <taxon>Agaricomycetidae</taxon>
        <taxon>Boletales</taxon>
        <taxon>Sclerodermatineae</taxon>
        <taxon>Pisolithaceae</taxon>
        <taxon>Pisolithus</taxon>
    </lineage>
</organism>
<feature type="compositionally biased region" description="Pro residues" evidence="1">
    <location>
        <begin position="1"/>
        <end position="41"/>
    </location>
</feature>
<dbReference type="Proteomes" id="UP000054217">
    <property type="component" value="Unassembled WGS sequence"/>
</dbReference>
<evidence type="ECO:0000256" key="1">
    <source>
        <dbReference type="SAM" id="MobiDB-lite"/>
    </source>
</evidence>
<reference evidence="2 3" key="1">
    <citation type="submission" date="2014-04" db="EMBL/GenBank/DDBJ databases">
        <authorList>
            <consortium name="DOE Joint Genome Institute"/>
            <person name="Kuo A."/>
            <person name="Kohler A."/>
            <person name="Costa M.D."/>
            <person name="Nagy L.G."/>
            <person name="Floudas D."/>
            <person name="Copeland A."/>
            <person name="Barry K.W."/>
            <person name="Cichocki N."/>
            <person name="Veneault-Fourrey C."/>
            <person name="LaButti K."/>
            <person name="Lindquist E.A."/>
            <person name="Lipzen A."/>
            <person name="Lundell T."/>
            <person name="Morin E."/>
            <person name="Murat C."/>
            <person name="Sun H."/>
            <person name="Tunlid A."/>
            <person name="Henrissat B."/>
            <person name="Grigoriev I.V."/>
            <person name="Hibbett D.S."/>
            <person name="Martin F."/>
            <person name="Nordberg H.P."/>
            <person name="Cantor M.N."/>
            <person name="Hua S.X."/>
        </authorList>
    </citation>
    <scope>NUCLEOTIDE SEQUENCE [LARGE SCALE GENOMIC DNA]</scope>
    <source>
        <strain evidence="2 3">Marx 270</strain>
    </source>
</reference>
<sequence length="144" mass="15808">MPLPTPEPTPSPHDPLTGPPLFFPRATPTPSPSFKPSPPPASKAQPVLPIDEPQVELQAFSATATSLLNEPRDVEMPGQGNIPAVSETPQVAILHEQPSASFIEHLQVLEARAKDKEFKLGQIQQVLELLERWVGWQIMATQER</sequence>
<protein>
    <submittedName>
        <fullName evidence="2">Uncharacterized protein</fullName>
    </submittedName>
</protein>
<dbReference type="HOGENOM" id="CLU_035057_3_0_1"/>
<keyword evidence="3" id="KW-1185">Reference proteome</keyword>
<dbReference type="EMBL" id="KN831948">
    <property type="protein sequence ID" value="KIO12073.1"/>
    <property type="molecule type" value="Genomic_DNA"/>
</dbReference>
<dbReference type="AlphaFoldDB" id="A0A0C3JSD6"/>